<dbReference type="InterPro" id="IPR007344">
    <property type="entry name" value="GrpB/CoaE"/>
</dbReference>
<dbReference type="InterPro" id="IPR043519">
    <property type="entry name" value="NT_sf"/>
</dbReference>
<dbReference type="OrthoDB" id="9799092at2"/>
<organism evidence="1 2">
    <name type="scientific">Actinokineospora bangkokensis</name>
    <dbReference type="NCBI Taxonomy" id="1193682"/>
    <lineage>
        <taxon>Bacteria</taxon>
        <taxon>Bacillati</taxon>
        <taxon>Actinomycetota</taxon>
        <taxon>Actinomycetes</taxon>
        <taxon>Pseudonocardiales</taxon>
        <taxon>Pseudonocardiaceae</taxon>
        <taxon>Actinokineospora</taxon>
    </lineage>
</organism>
<gene>
    <name evidence="1" type="ORF">BJP25_06695</name>
</gene>
<dbReference type="Gene3D" id="3.30.460.10">
    <property type="entry name" value="Beta Polymerase, domain 2"/>
    <property type="match status" value="1"/>
</dbReference>
<dbReference type="AlphaFoldDB" id="A0A1Q9LTS4"/>
<dbReference type="SUPFAM" id="SSF81301">
    <property type="entry name" value="Nucleotidyltransferase"/>
    <property type="match status" value="1"/>
</dbReference>
<proteinExistence type="predicted"/>
<evidence type="ECO:0000313" key="1">
    <source>
        <dbReference type="EMBL" id="OLR95428.1"/>
    </source>
</evidence>
<sequence length="185" mass="21209">MPEPISDEDLQKVTVTELVPHNSTIRLDEYTDEWPRLYEREAARITGVLGGVVRRIEHAGSTSVPGLPAKPIIDIVLEVPDSADEDAYVAPLEAHGYTLRIREADWFEHRLFKGPDTNINLHVFTAGCEEVERMLRFRDHLRAHPADRDRYAAAKRELSARVWRHVQHYADAKSEVVREILARAR</sequence>
<dbReference type="EMBL" id="MKQR01000002">
    <property type="protein sequence ID" value="OLR95428.1"/>
    <property type="molecule type" value="Genomic_DNA"/>
</dbReference>
<evidence type="ECO:0008006" key="3">
    <source>
        <dbReference type="Google" id="ProtNLM"/>
    </source>
</evidence>
<accession>A0A1Q9LTS4</accession>
<dbReference type="RefSeq" id="WP_075972869.1">
    <property type="nucleotide sequence ID" value="NZ_MKQR01000002.1"/>
</dbReference>
<dbReference type="STRING" id="1193682.BJP25_06695"/>
<comment type="caution">
    <text evidence="1">The sequence shown here is derived from an EMBL/GenBank/DDBJ whole genome shotgun (WGS) entry which is preliminary data.</text>
</comment>
<dbReference type="PANTHER" id="PTHR34822:SF1">
    <property type="entry name" value="GRPB FAMILY PROTEIN"/>
    <property type="match status" value="1"/>
</dbReference>
<name>A0A1Q9LTS4_9PSEU</name>
<dbReference type="PANTHER" id="PTHR34822">
    <property type="entry name" value="GRPB DOMAIN PROTEIN (AFU_ORTHOLOGUE AFUA_1G01530)"/>
    <property type="match status" value="1"/>
</dbReference>
<dbReference type="Proteomes" id="UP000186040">
    <property type="component" value="Unassembled WGS sequence"/>
</dbReference>
<protein>
    <recommendedName>
        <fullName evidence="3">GrpB family protein</fullName>
    </recommendedName>
</protein>
<keyword evidence="2" id="KW-1185">Reference proteome</keyword>
<reference evidence="1 2" key="1">
    <citation type="submission" date="2016-10" db="EMBL/GenBank/DDBJ databases">
        <title>The Draft Genome Sequence of Actinokineospora bangkokensis 44EHWT reveals the biosynthetic pathway of antifungal compounds Thailandins with unusual extender unit butylmalonyl-CoA.</title>
        <authorList>
            <person name="Greule A."/>
            <person name="Intra B."/>
            <person name="Flemming S."/>
            <person name="Rommel M.G."/>
            <person name="Panbangred W."/>
            <person name="Bechthold A."/>
        </authorList>
    </citation>
    <scope>NUCLEOTIDE SEQUENCE [LARGE SCALE GENOMIC DNA]</scope>
    <source>
        <strain evidence="1 2">44EHW</strain>
    </source>
</reference>
<evidence type="ECO:0000313" key="2">
    <source>
        <dbReference type="Proteomes" id="UP000186040"/>
    </source>
</evidence>
<dbReference type="Pfam" id="PF04229">
    <property type="entry name" value="GrpB"/>
    <property type="match status" value="1"/>
</dbReference>